<evidence type="ECO:0000256" key="2">
    <source>
        <dbReference type="ARBA" id="ARBA00023026"/>
    </source>
</evidence>
<dbReference type="Gene3D" id="3.10.350.10">
    <property type="entry name" value="LysM domain"/>
    <property type="match status" value="1"/>
</dbReference>
<keyword evidence="2" id="KW-0843">Virulence</keyword>
<reference evidence="5" key="1">
    <citation type="submission" date="2023-02" db="EMBL/GenBank/DDBJ databases">
        <title>Genome of toxic invasive species Heracleum sosnowskyi carries increased number of genes despite the absence of recent whole-genome duplications.</title>
        <authorList>
            <person name="Schelkunov M."/>
            <person name="Shtratnikova V."/>
            <person name="Makarenko M."/>
            <person name="Klepikova A."/>
            <person name="Omelchenko D."/>
            <person name="Novikova G."/>
            <person name="Obukhova E."/>
            <person name="Bogdanov V."/>
            <person name="Penin A."/>
            <person name="Logacheva M."/>
        </authorList>
    </citation>
    <scope>NUCLEOTIDE SEQUENCE</scope>
    <source>
        <strain evidence="5">Hsosn_3</strain>
        <tissue evidence="5">Leaf</tissue>
    </source>
</reference>
<sequence length="103" mass="10934">MKEQKRTCNMAKSSNSKSSLCILIIFSLLLILTVAESRQVSHNIAEAPAALICDLVFGVNSGDTCFSIAQGFGLSSGEFESINPNVNCAALFVGQWICVEGSS</sequence>
<dbReference type="PANTHER" id="PTHR34997:SF1">
    <property type="entry name" value="PEPTIDOGLYCAN-BINDING LYSIN DOMAIN"/>
    <property type="match status" value="1"/>
</dbReference>
<protein>
    <submittedName>
        <fullName evidence="5">LysM domain-containing protein</fullName>
    </submittedName>
</protein>
<reference evidence="5" key="2">
    <citation type="submission" date="2023-05" db="EMBL/GenBank/DDBJ databases">
        <authorList>
            <person name="Schelkunov M.I."/>
        </authorList>
    </citation>
    <scope>NUCLEOTIDE SEQUENCE</scope>
    <source>
        <strain evidence="5">Hsosn_3</strain>
        <tissue evidence="5">Leaf</tissue>
    </source>
</reference>
<evidence type="ECO:0000313" key="6">
    <source>
        <dbReference type="Proteomes" id="UP001237642"/>
    </source>
</evidence>
<evidence type="ECO:0000256" key="1">
    <source>
        <dbReference type="ARBA" id="ARBA00022669"/>
    </source>
</evidence>
<proteinExistence type="predicted"/>
<dbReference type="PANTHER" id="PTHR34997">
    <property type="entry name" value="AM15"/>
    <property type="match status" value="1"/>
</dbReference>
<dbReference type="Proteomes" id="UP001237642">
    <property type="component" value="Unassembled WGS sequence"/>
</dbReference>
<keyword evidence="6" id="KW-1185">Reference proteome</keyword>
<dbReference type="PROSITE" id="PS51782">
    <property type="entry name" value="LYSM"/>
    <property type="match status" value="1"/>
</dbReference>
<gene>
    <name evidence="5" type="ORF">POM88_034591</name>
</gene>
<name>A0AAD8HJV8_9APIA</name>
<dbReference type="SUPFAM" id="SSF54106">
    <property type="entry name" value="LysM domain"/>
    <property type="match status" value="1"/>
</dbReference>
<dbReference type="InterPro" id="IPR052210">
    <property type="entry name" value="LysM1-like"/>
</dbReference>
<dbReference type="GO" id="GO:0008061">
    <property type="term" value="F:chitin binding"/>
    <property type="evidence" value="ECO:0007669"/>
    <property type="project" value="UniProtKB-KW"/>
</dbReference>
<evidence type="ECO:0000313" key="5">
    <source>
        <dbReference type="EMBL" id="KAK1368499.1"/>
    </source>
</evidence>
<dbReference type="CDD" id="cd00118">
    <property type="entry name" value="LysM"/>
    <property type="match status" value="1"/>
</dbReference>
<evidence type="ECO:0000256" key="3">
    <source>
        <dbReference type="SAM" id="SignalP"/>
    </source>
</evidence>
<accession>A0AAD8HJV8</accession>
<dbReference type="InterPro" id="IPR018392">
    <property type="entry name" value="LysM"/>
</dbReference>
<keyword evidence="3" id="KW-0732">Signal</keyword>
<dbReference type="InterPro" id="IPR036779">
    <property type="entry name" value="LysM_dom_sf"/>
</dbReference>
<organism evidence="5 6">
    <name type="scientific">Heracleum sosnowskyi</name>
    <dbReference type="NCBI Taxonomy" id="360622"/>
    <lineage>
        <taxon>Eukaryota</taxon>
        <taxon>Viridiplantae</taxon>
        <taxon>Streptophyta</taxon>
        <taxon>Embryophyta</taxon>
        <taxon>Tracheophyta</taxon>
        <taxon>Spermatophyta</taxon>
        <taxon>Magnoliopsida</taxon>
        <taxon>eudicotyledons</taxon>
        <taxon>Gunneridae</taxon>
        <taxon>Pentapetalae</taxon>
        <taxon>asterids</taxon>
        <taxon>campanulids</taxon>
        <taxon>Apiales</taxon>
        <taxon>Apiaceae</taxon>
        <taxon>Apioideae</taxon>
        <taxon>apioid superclade</taxon>
        <taxon>Tordylieae</taxon>
        <taxon>Tordyliinae</taxon>
        <taxon>Heracleum</taxon>
    </lineage>
</organism>
<feature type="signal peptide" evidence="3">
    <location>
        <begin position="1"/>
        <end position="37"/>
    </location>
</feature>
<feature type="domain" description="LysM" evidence="4">
    <location>
        <begin position="55"/>
        <end position="99"/>
    </location>
</feature>
<dbReference type="SMART" id="SM00257">
    <property type="entry name" value="LysM"/>
    <property type="match status" value="1"/>
</dbReference>
<dbReference type="AlphaFoldDB" id="A0AAD8HJV8"/>
<evidence type="ECO:0000259" key="4">
    <source>
        <dbReference type="PROSITE" id="PS51782"/>
    </source>
</evidence>
<comment type="caution">
    <text evidence="5">The sequence shown here is derived from an EMBL/GenBank/DDBJ whole genome shotgun (WGS) entry which is preliminary data.</text>
</comment>
<dbReference type="EMBL" id="JAUIZM010000008">
    <property type="protein sequence ID" value="KAK1368499.1"/>
    <property type="molecule type" value="Genomic_DNA"/>
</dbReference>
<dbReference type="Pfam" id="PF01476">
    <property type="entry name" value="LysM"/>
    <property type="match status" value="1"/>
</dbReference>
<feature type="chain" id="PRO_5042106032" evidence="3">
    <location>
        <begin position="38"/>
        <end position="103"/>
    </location>
</feature>
<keyword evidence="1" id="KW-0147">Chitin-binding</keyword>